<evidence type="ECO:0000256" key="1">
    <source>
        <dbReference type="SAM" id="Coils"/>
    </source>
</evidence>
<feature type="coiled-coil region" evidence="1">
    <location>
        <begin position="9"/>
        <end position="36"/>
    </location>
</feature>
<evidence type="ECO:0000313" key="3">
    <source>
        <dbReference type="Proteomes" id="UP000034588"/>
    </source>
</evidence>
<sequence>MHTLPDDVVNAMRQENESLKEQLDAANAKLAEENTAICRLMEQSVELRCERDVAIARAEGGKEHTQALEKWALEVCEALHNLLSLARPHSSNDGVWPYTIKAAEAALDNDVISYRQI</sequence>
<dbReference type="EMBL" id="LCQD01000042">
    <property type="protein sequence ID" value="KKW10281.1"/>
    <property type="molecule type" value="Genomic_DNA"/>
</dbReference>
<reference evidence="2 3" key="1">
    <citation type="journal article" date="2015" name="Nature">
        <title>rRNA introns, odd ribosomes, and small enigmatic genomes across a large radiation of phyla.</title>
        <authorList>
            <person name="Brown C.T."/>
            <person name="Hug L.A."/>
            <person name="Thomas B.C."/>
            <person name="Sharon I."/>
            <person name="Castelle C.J."/>
            <person name="Singh A."/>
            <person name="Wilkins M.J."/>
            <person name="Williams K.H."/>
            <person name="Banfield J.F."/>
        </authorList>
    </citation>
    <scope>NUCLEOTIDE SEQUENCE [LARGE SCALE GENOMIC DNA]</scope>
</reference>
<protein>
    <submittedName>
        <fullName evidence="2">Uncharacterized protein</fullName>
    </submittedName>
</protein>
<dbReference type="AlphaFoldDB" id="A0A0G1VUZ3"/>
<organism evidence="2 3">
    <name type="scientific">Candidatus Gottesmanbacteria bacterium GW2011_GWB1_49_7</name>
    <dbReference type="NCBI Taxonomy" id="1618448"/>
    <lineage>
        <taxon>Bacteria</taxon>
        <taxon>Candidatus Gottesmaniibacteriota</taxon>
    </lineage>
</organism>
<proteinExistence type="predicted"/>
<evidence type="ECO:0000313" key="2">
    <source>
        <dbReference type="EMBL" id="KKW10281.1"/>
    </source>
</evidence>
<name>A0A0G1VUZ3_9BACT</name>
<gene>
    <name evidence="2" type="ORF">UY48_C0042G0008</name>
</gene>
<dbReference type="Proteomes" id="UP000034588">
    <property type="component" value="Unassembled WGS sequence"/>
</dbReference>
<accession>A0A0G1VUZ3</accession>
<keyword evidence="1" id="KW-0175">Coiled coil</keyword>
<comment type="caution">
    <text evidence="2">The sequence shown here is derived from an EMBL/GenBank/DDBJ whole genome shotgun (WGS) entry which is preliminary data.</text>
</comment>